<feature type="domain" description="C2H2-type" evidence="2">
    <location>
        <begin position="169"/>
        <end position="191"/>
    </location>
</feature>
<dbReference type="InterPro" id="IPR013087">
    <property type="entry name" value="Znf_C2H2_type"/>
</dbReference>
<dbReference type="Proteomes" id="UP000313359">
    <property type="component" value="Unassembled WGS sequence"/>
</dbReference>
<evidence type="ECO:0000313" key="4">
    <source>
        <dbReference type="Proteomes" id="UP000313359"/>
    </source>
</evidence>
<gene>
    <name evidence="3" type="ORF">L227DRAFT_612696</name>
</gene>
<dbReference type="SUPFAM" id="SSF57667">
    <property type="entry name" value="beta-beta-alpha zinc fingers"/>
    <property type="match status" value="1"/>
</dbReference>
<evidence type="ECO:0000259" key="2">
    <source>
        <dbReference type="PROSITE" id="PS00028"/>
    </source>
</evidence>
<name>A0A5C2S4U9_9APHY</name>
<accession>A0A5C2S4U9</accession>
<protein>
    <recommendedName>
        <fullName evidence="2">C2H2-type domain-containing protein</fullName>
    </recommendedName>
</protein>
<dbReference type="Pfam" id="PF00096">
    <property type="entry name" value="zf-C2H2"/>
    <property type="match status" value="1"/>
</dbReference>
<evidence type="ECO:0000256" key="1">
    <source>
        <dbReference type="SAM" id="MobiDB-lite"/>
    </source>
</evidence>
<dbReference type="InterPro" id="IPR036236">
    <property type="entry name" value="Znf_C2H2_sf"/>
</dbReference>
<dbReference type="Gene3D" id="3.30.160.60">
    <property type="entry name" value="Classic Zinc Finger"/>
    <property type="match status" value="1"/>
</dbReference>
<dbReference type="OrthoDB" id="10677115at2759"/>
<dbReference type="PROSITE" id="PS00028">
    <property type="entry name" value="ZINC_FINGER_C2H2_1"/>
    <property type="match status" value="1"/>
</dbReference>
<dbReference type="AlphaFoldDB" id="A0A5C2S4U9"/>
<keyword evidence="4" id="KW-1185">Reference proteome</keyword>
<evidence type="ECO:0000313" key="3">
    <source>
        <dbReference type="EMBL" id="RPD58587.1"/>
    </source>
</evidence>
<feature type="compositionally biased region" description="Basic residues" evidence="1">
    <location>
        <begin position="1"/>
        <end position="11"/>
    </location>
</feature>
<sequence>MDRPQRNRKVALARAAPYSIPPRRQSPTSTEESRSPSPPADTQGFAAAAAALPPLPAPAAAPRARRRRRSPQEISLYRHSKNVLKSLHMCTIPHLVEGEWEICRRILSAKDVTGARAHLSTHWEHYEGAEYVCKARSDKETGEECTKTFNTWAKLLKHFETHLMWEYICVVCDEGLSRLDSLKRHEGTKKHQKNLEELEVLDASSDSE</sequence>
<organism evidence="3 4">
    <name type="scientific">Lentinus tigrinus ALCF2SS1-6</name>
    <dbReference type="NCBI Taxonomy" id="1328759"/>
    <lineage>
        <taxon>Eukaryota</taxon>
        <taxon>Fungi</taxon>
        <taxon>Dikarya</taxon>
        <taxon>Basidiomycota</taxon>
        <taxon>Agaricomycotina</taxon>
        <taxon>Agaricomycetes</taxon>
        <taxon>Polyporales</taxon>
        <taxon>Polyporaceae</taxon>
        <taxon>Lentinus</taxon>
    </lineage>
</organism>
<dbReference type="EMBL" id="ML122274">
    <property type="protein sequence ID" value="RPD58587.1"/>
    <property type="molecule type" value="Genomic_DNA"/>
</dbReference>
<proteinExistence type="predicted"/>
<feature type="region of interest" description="Disordered" evidence="1">
    <location>
        <begin position="1"/>
        <end position="74"/>
    </location>
</feature>
<reference evidence="3" key="1">
    <citation type="journal article" date="2018" name="Genome Biol. Evol.">
        <title>Genomics and development of Lentinus tigrinus, a white-rot wood-decaying mushroom with dimorphic fruiting bodies.</title>
        <authorList>
            <person name="Wu B."/>
            <person name="Xu Z."/>
            <person name="Knudson A."/>
            <person name="Carlson A."/>
            <person name="Chen N."/>
            <person name="Kovaka S."/>
            <person name="LaButti K."/>
            <person name="Lipzen A."/>
            <person name="Pennachio C."/>
            <person name="Riley R."/>
            <person name="Schakwitz W."/>
            <person name="Umezawa K."/>
            <person name="Ohm R.A."/>
            <person name="Grigoriev I.V."/>
            <person name="Nagy L.G."/>
            <person name="Gibbons J."/>
            <person name="Hibbett D."/>
        </authorList>
    </citation>
    <scope>NUCLEOTIDE SEQUENCE [LARGE SCALE GENOMIC DNA]</scope>
    <source>
        <strain evidence="3">ALCF2SS1-6</strain>
    </source>
</reference>